<dbReference type="Proteomes" id="UP000825729">
    <property type="component" value="Unassembled WGS sequence"/>
</dbReference>
<evidence type="ECO:0000256" key="1">
    <source>
        <dbReference type="ARBA" id="ARBA00006974"/>
    </source>
</evidence>
<reference evidence="2 3" key="1">
    <citation type="submission" date="2021-07" db="EMBL/GenBank/DDBJ databases">
        <title>The Aristolochia fimbriata genome: insights into angiosperm evolution, floral development and chemical biosynthesis.</title>
        <authorList>
            <person name="Jiao Y."/>
        </authorList>
    </citation>
    <scope>NUCLEOTIDE SEQUENCE [LARGE SCALE GENOMIC DNA]</scope>
    <source>
        <strain evidence="2">IBCAS-2021</strain>
        <tissue evidence="2">Leaf</tissue>
    </source>
</reference>
<keyword evidence="3" id="KW-1185">Reference proteome</keyword>
<dbReference type="GO" id="GO:0009733">
    <property type="term" value="P:response to auxin"/>
    <property type="evidence" value="ECO:0007669"/>
    <property type="project" value="InterPro"/>
</dbReference>
<comment type="caution">
    <text evidence="2">The sequence shown here is derived from an EMBL/GenBank/DDBJ whole genome shotgun (WGS) entry which is preliminary data.</text>
</comment>
<proteinExistence type="inferred from homology"/>
<dbReference type="AlphaFoldDB" id="A0AAV7DQR7"/>
<gene>
    <name evidence="2" type="ORF">H6P81_019103</name>
</gene>
<dbReference type="PANTHER" id="PTHR31374:SF198">
    <property type="entry name" value="AUXIN-RESPONSIVE PROTEIN SAUR72"/>
    <property type="match status" value="1"/>
</dbReference>
<dbReference type="EMBL" id="JAINDJ010000008">
    <property type="protein sequence ID" value="KAG9438938.1"/>
    <property type="molecule type" value="Genomic_DNA"/>
</dbReference>
<comment type="similarity">
    <text evidence="1">Belongs to the ARG7 family.</text>
</comment>
<evidence type="ECO:0008006" key="4">
    <source>
        <dbReference type="Google" id="ProtNLM"/>
    </source>
</evidence>
<organism evidence="2 3">
    <name type="scientific">Aristolochia fimbriata</name>
    <name type="common">White veined hardy Dutchman's pipe vine</name>
    <dbReference type="NCBI Taxonomy" id="158543"/>
    <lineage>
        <taxon>Eukaryota</taxon>
        <taxon>Viridiplantae</taxon>
        <taxon>Streptophyta</taxon>
        <taxon>Embryophyta</taxon>
        <taxon>Tracheophyta</taxon>
        <taxon>Spermatophyta</taxon>
        <taxon>Magnoliopsida</taxon>
        <taxon>Magnoliidae</taxon>
        <taxon>Piperales</taxon>
        <taxon>Aristolochiaceae</taxon>
        <taxon>Aristolochia</taxon>
    </lineage>
</organism>
<dbReference type="Pfam" id="PF02519">
    <property type="entry name" value="Auxin_inducible"/>
    <property type="match status" value="1"/>
</dbReference>
<accession>A0AAV7DQR7</accession>
<protein>
    <recommendedName>
        <fullName evidence="4">Small auxin up regulated protein</fullName>
    </recommendedName>
</protein>
<dbReference type="InterPro" id="IPR003676">
    <property type="entry name" value="SAUR_fam"/>
</dbReference>
<name>A0AAV7DQR7_ARIFI</name>
<evidence type="ECO:0000313" key="2">
    <source>
        <dbReference type="EMBL" id="KAG9438938.1"/>
    </source>
</evidence>
<evidence type="ECO:0000313" key="3">
    <source>
        <dbReference type="Proteomes" id="UP000825729"/>
    </source>
</evidence>
<sequence>MKQLIRKFSRVADSSSYFLLRSESASGTPSKWRRLEQRRARGRRSSRCGAVPQGHVPVYVGEEMERFIVSAELLNRPVFVELLKKSAQEYGYEQQGVLRIPCAVFVFERVLEVLKERRFDGVEEDMEIVRLFFPDEFGTVNSLREDDKGFRFSGAKGDTQHAWVAVPTLSSEFLFLGTNWHLAAGRVISFLLKHFPNVAEANSVISVALGVVGEEIEIPCLQSKSWLGVGWLEVLSSQSLSVSNFPFSTCISEYYWVSGTRKVNNNCGKQVSKSRTQSRWEKPGSSAETEEERAEVGHGRVIFGGKKGHRPGHTAMNIAEAKIRAEDSECRSATCIIGFMGQGQQGCSAKETLVMAIYCIEIYLYF</sequence>
<dbReference type="PANTHER" id="PTHR31374">
    <property type="entry name" value="AUXIN-INDUCED PROTEIN-LIKE-RELATED"/>
    <property type="match status" value="1"/>
</dbReference>